<name>A0AA35QCC4_9HYPO</name>
<reference evidence="4" key="1">
    <citation type="submission" date="2023-01" db="EMBL/GenBank/DDBJ databases">
        <authorList>
            <person name="Piombo E."/>
        </authorList>
    </citation>
    <scope>NUCLEOTIDE SEQUENCE</scope>
</reference>
<feature type="region of interest" description="Disordered" evidence="3">
    <location>
        <begin position="1"/>
        <end position="20"/>
    </location>
</feature>
<sequence>TLVQQQLSVAPSPPSSGDETCLARAKWPKRRILPAVLMRAGTSKGLFIQRKNLPPNQDDWSAPLLAAMGSNLSDTRQIDGVGGATSTTSKVAVVGPSQIPGIDVDYTFVQVAVGSNQVDLSGSCGNMAAGVGPFALQEGLVSPATPGQRSIDVRIFNTNTSRVMVETLQLTEGGDFEENGDYVIPGVKGSGSEVKIGFVDPAGSMTGQLFPTGKVNEQLAIRRADGSEPVFTIMATLVDISNPFILVLKESLPEELLSLPPSSDTFAESIEAIRREGAVKMKLASSLEAASLVRGTPKIVLISSTKTNNTSEAADVNVQAFSMGKPHPTLQISGAVCIAAAVCIPETIAAKLNSKTLTYGQEGLPSPPGELSLEGCSGKNKRLVKVAHPSGIIRVEVITGYDTNGHVVVDRCLVSRTARRIFEGNVMYYLK</sequence>
<evidence type="ECO:0000256" key="2">
    <source>
        <dbReference type="ARBA" id="ARBA00023235"/>
    </source>
</evidence>
<keyword evidence="2" id="KW-0413">Isomerase</keyword>
<dbReference type="SUPFAM" id="SSF54506">
    <property type="entry name" value="Diaminopimelate epimerase-like"/>
    <property type="match status" value="2"/>
</dbReference>
<accession>A0AA35QCC4</accession>
<comment type="caution">
    <text evidence="4">The sequence shown here is derived from an EMBL/GenBank/DDBJ whole genome shotgun (WGS) entry which is preliminary data.</text>
</comment>
<dbReference type="Gene3D" id="3.10.310.10">
    <property type="entry name" value="Diaminopimelate Epimerase, Chain A, domain 1"/>
    <property type="match status" value="2"/>
</dbReference>
<proteinExistence type="inferred from homology"/>
<dbReference type="AlphaFoldDB" id="A0AA35QCC4"/>
<evidence type="ECO:0000313" key="4">
    <source>
        <dbReference type="EMBL" id="CAI6099422.1"/>
    </source>
</evidence>
<evidence type="ECO:0000313" key="5">
    <source>
        <dbReference type="Proteomes" id="UP001160390"/>
    </source>
</evidence>
<dbReference type="Proteomes" id="UP001160390">
    <property type="component" value="Unassembled WGS sequence"/>
</dbReference>
<keyword evidence="5" id="KW-1185">Reference proteome</keyword>
<organism evidence="4 5">
    <name type="scientific">Clonostachys chloroleuca</name>
    <dbReference type="NCBI Taxonomy" id="1926264"/>
    <lineage>
        <taxon>Eukaryota</taxon>
        <taxon>Fungi</taxon>
        <taxon>Dikarya</taxon>
        <taxon>Ascomycota</taxon>
        <taxon>Pezizomycotina</taxon>
        <taxon>Sordariomycetes</taxon>
        <taxon>Hypocreomycetidae</taxon>
        <taxon>Hypocreales</taxon>
        <taxon>Bionectriaceae</taxon>
        <taxon>Clonostachys</taxon>
    </lineage>
</organism>
<evidence type="ECO:0000256" key="1">
    <source>
        <dbReference type="ARBA" id="ARBA00007673"/>
    </source>
</evidence>
<feature type="non-terminal residue" evidence="4">
    <location>
        <position position="1"/>
    </location>
</feature>
<dbReference type="PANTHER" id="PTHR43709">
    <property type="entry name" value="ACONITATE ISOMERASE-RELATED"/>
    <property type="match status" value="1"/>
</dbReference>
<dbReference type="GO" id="GO:0016853">
    <property type="term" value="F:isomerase activity"/>
    <property type="evidence" value="ECO:0007669"/>
    <property type="project" value="UniProtKB-KW"/>
</dbReference>
<protein>
    <recommendedName>
        <fullName evidence="6">Methylitaconate delta2-delta3-isomerase</fullName>
    </recommendedName>
</protein>
<dbReference type="PANTHER" id="PTHR43709:SF2">
    <property type="entry name" value="DUF453 DOMAIN PROTEIN (AFU_ORTHOLOGUE AFUA_6G00360)"/>
    <property type="match status" value="1"/>
</dbReference>
<gene>
    <name evidence="4" type="ORF">CCHLO57077_00009741</name>
</gene>
<dbReference type="Pfam" id="PF04303">
    <property type="entry name" value="PrpF"/>
    <property type="match status" value="1"/>
</dbReference>
<dbReference type="InterPro" id="IPR007400">
    <property type="entry name" value="PrpF-like"/>
</dbReference>
<evidence type="ECO:0008006" key="6">
    <source>
        <dbReference type="Google" id="ProtNLM"/>
    </source>
</evidence>
<feature type="non-terminal residue" evidence="4">
    <location>
        <position position="431"/>
    </location>
</feature>
<comment type="similarity">
    <text evidence="1">Belongs to the PrpF family.</text>
</comment>
<dbReference type="EMBL" id="CABFNP030001316">
    <property type="protein sequence ID" value="CAI6099422.1"/>
    <property type="molecule type" value="Genomic_DNA"/>
</dbReference>
<evidence type="ECO:0000256" key="3">
    <source>
        <dbReference type="SAM" id="MobiDB-lite"/>
    </source>
</evidence>